<keyword evidence="7" id="KW-1185">Reference proteome</keyword>
<dbReference type="InterPro" id="IPR011761">
    <property type="entry name" value="ATP-grasp"/>
</dbReference>
<dbReference type="PANTHER" id="PTHR23132">
    <property type="entry name" value="D-ALANINE--D-ALANINE LIGASE"/>
    <property type="match status" value="1"/>
</dbReference>
<sequence>MKFPSVCLVYNQPVLPSDHPDAASEMEILDTVKRIEAILRDGNFPTSTLPIGYDPFPAFLQLQQTPPDVIFNLFEGFATCTETEAVVAGMFDWLQIPYTGSQAAALSLGRDKFRTKNLLAGAGIPTPAFELQTKIPTTPGELGWPRIVKPAFQDASVGIEQGSVVENLHDYRARIAWVIEHYGPPALVEEFIFGREILVSVIEERDRTEELTILPFSEIVFQPTDQALWPIYSYHAKWDTNSVEYRATPLDVPVILSPDVTMEIERVARACYRLLGCRDYARVDLRLDQNQQIFVLEVNPNPFVNSIAVLDGLEAMKRSHPQFIRDLVWRAYDRGPAKRDASPTHDRLCGNRSSG</sequence>
<dbReference type="GO" id="GO:0046872">
    <property type="term" value="F:metal ion binding"/>
    <property type="evidence" value="ECO:0007669"/>
    <property type="project" value="InterPro"/>
</dbReference>
<dbReference type="InterPro" id="IPR011095">
    <property type="entry name" value="Dala_Dala_lig_C"/>
</dbReference>
<dbReference type="Gene3D" id="3.30.470.20">
    <property type="entry name" value="ATP-grasp fold, B domain"/>
    <property type="match status" value="2"/>
</dbReference>
<feature type="compositionally biased region" description="Basic and acidic residues" evidence="4">
    <location>
        <begin position="336"/>
        <end position="349"/>
    </location>
</feature>
<gene>
    <name evidence="6" type="ORF">GMBLW1_23760</name>
</gene>
<evidence type="ECO:0000256" key="1">
    <source>
        <dbReference type="ARBA" id="ARBA00010871"/>
    </source>
</evidence>
<dbReference type="InParanoid" id="A0A6C2YJN3"/>
<feature type="domain" description="ATP-grasp" evidence="5">
    <location>
        <begin position="116"/>
        <end position="329"/>
    </location>
</feature>
<dbReference type="AlphaFoldDB" id="A0A6C2YJN3"/>
<accession>A0A6C2YJN3</accession>
<dbReference type="Gene3D" id="3.30.1490.20">
    <property type="entry name" value="ATP-grasp fold, A domain"/>
    <property type="match status" value="1"/>
</dbReference>
<keyword evidence="3" id="KW-0547">Nucleotide-binding</keyword>
<dbReference type="KEGG" id="tim:GMBLW1_23760"/>
<dbReference type="InterPro" id="IPR013815">
    <property type="entry name" value="ATP_grasp_subdomain_1"/>
</dbReference>
<dbReference type="SUPFAM" id="SSF56059">
    <property type="entry name" value="Glutathione synthetase ATP-binding domain-like"/>
    <property type="match status" value="1"/>
</dbReference>
<dbReference type="EMBL" id="LR593887">
    <property type="protein sequence ID" value="VTR98842.1"/>
    <property type="molecule type" value="Genomic_DNA"/>
</dbReference>
<evidence type="ECO:0000259" key="5">
    <source>
        <dbReference type="PROSITE" id="PS50975"/>
    </source>
</evidence>
<proteinExistence type="inferred from homology"/>
<evidence type="ECO:0000313" key="6">
    <source>
        <dbReference type="EMBL" id="VIP01584.1"/>
    </source>
</evidence>
<dbReference type="Gene3D" id="3.40.50.20">
    <property type="match status" value="1"/>
</dbReference>
<dbReference type="Proteomes" id="UP000464378">
    <property type="component" value="Chromosome"/>
</dbReference>
<dbReference type="Pfam" id="PF07478">
    <property type="entry name" value="Dala_Dala_lig_C"/>
    <property type="match status" value="1"/>
</dbReference>
<name>A0A6C2YJN3_9BACT</name>
<evidence type="ECO:0000256" key="4">
    <source>
        <dbReference type="SAM" id="MobiDB-lite"/>
    </source>
</evidence>
<dbReference type="GO" id="GO:0005524">
    <property type="term" value="F:ATP binding"/>
    <property type="evidence" value="ECO:0007669"/>
    <property type="project" value="UniProtKB-UniRule"/>
</dbReference>
<keyword evidence="3" id="KW-0067">ATP-binding</keyword>
<feature type="region of interest" description="Disordered" evidence="4">
    <location>
        <begin position="336"/>
        <end position="355"/>
    </location>
</feature>
<dbReference type="PANTHER" id="PTHR23132:SF23">
    <property type="entry name" value="D-ALANINE--D-ALANINE LIGASE B"/>
    <property type="match status" value="1"/>
</dbReference>
<keyword evidence="2 6" id="KW-0436">Ligase</keyword>
<dbReference type="GO" id="GO:0008716">
    <property type="term" value="F:D-alanine-D-alanine ligase activity"/>
    <property type="evidence" value="ECO:0007669"/>
    <property type="project" value="InterPro"/>
</dbReference>
<evidence type="ECO:0000256" key="2">
    <source>
        <dbReference type="ARBA" id="ARBA00022598"/>
    </source>
</evidence>
<dbReference type="EMBL" id="LR586016">
    <property type="protein sequence ID" value="VIP01584.1"/>
    <property type="molecule type" value="Genomic_DNA"/>
</dbReference>
<comment type="similarity">
    <text evidence="1">Belongs to the D-alanine--D-alanine ligase family.</text>
</comment>
<evidence type="ECO:0000313" key="7">
    <source>
        <dbReference type="Proteomes" id="UP000464378"/>
    </source>
</evidence>
<protein>
    <recommendedName>
        <fullName evidence="5">ATP-grasp domain-containing protein</fullName>
    </recommendedName>
</protein>
<dbReference type="RefSeq" id="WP_162656768.1">
    <property type="nucleotide sequence ID" value="NZ_LR593887.1"/>
</dbReference>
<reference evidence="6" key="1">
    <citation type="submission" date="2019-04" db="EMBL/GenBank/DDBJ databases">
        <authorList>
            <consortium name="Science for Life Laboratories"/>
        </authorList>
    </citation>
    <scope>NUCLEOTIDE SEQUENCE</scope>
    <source>
        <strain evidence="6">MBLW1</strain>
    </source>
</reference>
<dbReference type="PROSITE" id="PS50975">
    <property type="entry name" value="ATP_GRASP"/>
    <property type="match status" value="1"/>
</dbReference>
<evidence type="ECO:0000256" key="3">
    <source>
        <dbReference type="PROSITE-ProRule" id="PRU00409"/>
    </source>
</evidence>
<organism evidence="6">
    <name type="scientific">Tuwongella immobilis</name>
    <dbReference type="NCBI Taxonomy" id="692036"/>
    <lineage>
        <taxon>Bacteria</taxon>
        <taxon>Pseudomonadati</taxon>
        <taxon>Planctomycetota</taxon>
        <taxon>Planctomycetia</taxon>
        <taxon>Gemmatales</taxon>
        <taxon>Gemmataceae</taxon>
        <taxon>Tuwongella</taxon>
    </lineage>
</organism>